<dbReference type="InterPro" id="IPR036976">
    <property type="entry name" value="RimM_N_sf"/>
</dbReference>
<proteinExistence type="inferred from homology"/>
<keyword evidence="2 5" id="KW-0690">Ribosome biogenesis</keyword>
<evidence type="ECO:0000256" key="3">
    <source>
        <dbReference type="ARBA" id="ARBA00022552"/>
    </source>
</evidence>
<dbReference type="Proteomes" id="UP000276223">
    <property type="component" value="Unassembled WGS sequence"/>
</dbReference>
<dbReference type="InterPro" id="IPR009000">
    <property type="entry name" value="Transl_B-barrel_sf"/>
</dbReference>
<accession>A0A3N1VN40</accession>
<comment type="similarity">
    <text evidence="5">Belongs to the RimM family.</text>
</comment>
<evidence type="ECO:0000259" key="7">
    <source>
        <dbReference type="Pfam" id="PF24986"/>
    </source>
</evidence>
<dbReference type="GO" id="GO:0042274">
    <property type="term" value="P:ribosomal small subunit biogenesis"/>
    <property type="evidence" value="ECO:0007669"/>
    <property type="project" value="UniProtKB-UniRule"/>
</dbReference>
<dbReference type="Pfam" id="PF01782">
    <property type="entry name" value="RimM"/>
    <property type="match status" value="1"/>
</dbReference>
<keyword evidence="9" id="KW-1185">Reference proteome</keyword>
<dbReference type="Gene3D" id="2.40.30.60">
    <property type="entry name" value="RimM"/>
    <property type="match status" value="1"/>
</dbReference>
<evidence type="ECO:0000256" key="2">
    <source>
        <dbReference type="ARBA" id="ARBA00022517"/>
    </source>
</evidence>
<dbReference type="SUPFAM" id="SSF50447">
    <property type="entry name" value="Translation proteins"/>
    <property type="match status" value="1"/>
</dbReference>
<sequence>MSGQRWVAVGQIVKTHGIRGALVIAPYGETLSRRQCGQWLFVQAPTSGVPRPLRLVEKRPLEGKWLVRLEGVEDVEAARCFVGLEVGVPEEDLAPLEAGEYYHHQLMGLRVLTPDGVVLGRVVGILETRAHDLYVVETDSGREALVPAVAEIVHAIDVSRGVMVVDPPEGLFE</sequence>
<dbReference type="PANTHER" id="PTHR33692">
    <property type="entry name" value="RIBOSOME MATURATION FACTOR RIMM"/>
    <property type="match status" value="1"/>
</dbReference>
<evidence type="ECO:0000256" key="1">
    <source>
        <dbReference type="ARBA" id="ARBA00022490"/>
    </source>
</evidence>
<comment type="function">
    <text evidence="5">An accessory protein needed during the final step in the assembly of 30S ribosomal subunit, possibly for assembly of the head region. Essential for efficient processing of 16S rRNA. May be needed both before and after RbfA during the maturation of 16S rRNA. It has affinity for free ribosomal 30S subunits but not for 70S ribosomes.</text>
</comment>
<comment type="subunit">
    <text evidence="5">Binds ribosomal protein uS19.</text>
</comment>
<name>A0A3N1VN40_9BACT</name>
<comment type="domain">
    <text evidence="5">The PRC barrel domain binds ribosomal protein uS19.</text>
</comment>
<evidence type="ECO:0000259" key="6">
    <source>
        <dbReference type="Pfam" id="PF01782"/>
    </source>
</evidence>
<keyword evidence="3 5" id="KW-0698">rRNA processing</keyword>
<comment type="caution">
    <text evidence="8">The sequence shown here is derived from an EMBL/GenBank/DDBJ whole genome shotgun (WGS) entry which is preliminary data.</text>
</comment>
<dbReference type="InterPro" id="IPR011961">
    <property type="entry name" value="RimM"/>
</dbReference>
<dbReference type="Gene3D" id="2.30.30.240">
    <property type="entry name" value="PRC-barrel domain"/>
    <property type="match status" value="1"/>
</dbReference>
<dbReference type="GO" id="GO:0005840">
    <property type="term" value="C:ribosome"/>
    <property type="evidence" value="ECO:0007669"/>
    <property type="project" value="InterPro"/>
</dbReference>
<feature type="domain" description="Ribosome maturation factor RimM PRC barrel" evidence="7">
    <location>
        <begin position="103"/>
        <end position="171"/>
    </location>
</feature>
<comment type="subcellular location">
    <subcellularLocation>
        <location evidence="5">Cytoplasm</location>
    </subcellularLocation>
</comment>
<evidence type="ECO:0000256" key="5">
    <source>
        <dbReference type="HAMAP-Rule" id="MF_00014"/>
    </source>
</evidence>
<dbReference type="RefSeq" id="WP_123289332.1">
    <property type="nucleotide sequence ID" value="NZ_RJVA01000010.1"/>
</dbReference>
<keyword evidence="1 5" id="KW-0963">Cytoplasm</keyword>
<dbReference type="SUPFAM" id="SSF50346">
    <property type="entry name" value="PRC-barrel domain"/>
    <property type="match status" value="1"/>
</dbReference>
<evidence type="ECO:0000313" key="9">
    <source>
        <dbReference type="Proteomes" id="UP000276223"/>
    </source>
</evidence>
<dbReference type="InterPro" id="IPR002676">
    <property type="entry name" value="RimM_N"/>
</dbReference>
<dbReference type="GO" id="GO:0043022">
    <property type="term" value="F:ribosome binding"/>
    <property type="evidence" value="ECO:0007669"/>
    <property type="project" value="InterPro"/>
</dbReference>
<gene>
    <name evidence="5" type="primary">rimM</name>
    <name evidence="8" type="ORF">EDC27_0801</name>
</gene>
<evidence type="ECO:0000313" key="8">
    <source>
        <dbReference type="EMBL" id="ROR01622.1"/>
    </source>
</evidence>
<reference evidence="8 9" key="1">
    <citation type="submission" date="2018-11" db="EMBL/GenBank/DDBJ databases">
        <title>Genomic Encyclopedia of Type Strains, Phase IV (KMG-IV): sequencing the most valuable type-strain genomes for metagenomic binning, comparative biology and taxonomic classification.</title>
        <authorList>
            <person name="Goeker M."/>
        </authorList>
    </citation>
    <scope>NUCLEOTIDE SEQUENCE [LARGE SCALE GENOMIC DNA]</scope>
    <source>
        <strain evidence="8 9">DSM 22027</strain>
    </source>
</reference>
<dbReference type="PANTHER" id="PTHR33692:SF1">
    <property type="entry name" value="RIBOSOME MATURATION FACTOR RIMM"/>
    <property type="match status" value="1"/>
</dbReference>
<keyword evidence="4 5" id="KW-0143">Chaperone</keyword>
<dbReference type="NCBIfam" id="TIGR02273">
    <property type="entry name" value="16S_RimM"/>
    <property type="match status" value="1"/>
</dbReference>
<evidence type="ECO:0000256" key="4">
    <source>
        <dbReference type="ARBA" id="ARBA00023186"/>
    </source>
</evidence>
<dbReference type="InterPro" id="IPR011033">
    <property type="entry name" value="PRC_barrel-like_sf"/>
</dbReference>
<dbReference type="OrthoDB" id="9783509at2"/>
<dbReference type="HAMAP" id="MF_00014">
    <property type="entry name" value="Ribosome_mat_RimM"/>
    <property type="match status" value="1"/>
</dbReference>
<dbReference type="InterPro" id="IPR056792">
    <property type="entry name" value="PRC_RimM"/>
</dbReference>
<dbReference type="Pfam" id="PF24986">
    <property type="entry name" value="PRC_RimM"/>
    <property type="match status" value="1"/>
</dbReference>
<dbReference type="EMBL" id="RJVA01000010">
    <property type="protein sequence ID" value="ROR01622.1"/>
    <property type="molecule type" value="Genomic_DNA"/>
</dbReference>
<dbReference type="AlphaFoldDB" id="A0A3N1VN40"/>
<dbReference type="GO" id="GO:0006364">
    <property type="term" value="P:rRNA processing"/>
    <property type="evidence" value="ECO:0007669"/>
    <property type="project" value="UniProtKB-UniRule"/>
</dbReference>
<dbReference type="GO" id="GO:0005737">
    <property type="term" value="C:cytoplasm"/>
    <property type="evidence" value="ECO:0007669"/>
    <property type="project" value="UniProtKB-SubCell"/>
</dbReference>
<organism evidence="8 9">
    <name type="scientific">Desulfosoma caldarium</name>
    <dbReference type="NCBI Taxonomy" id="610254"/>
    <lineage>
        <taxon>Bacteria</taxon>
        <taxon>Pseudomonadati</taxon>
        <taxon>Thermodesulfobacteriota</taxon>
        <taxon>Syntrophobacteria</taxon>
        <taxon>Syntrophobacterales</taxon>
        <taxon>Syntrophobacteraceae</taxon>
        <taxon>Desulfosoma</taxon>
    </lineage>
</organism>
<protein>
    <recommendedName>
        <fullName evidence="5">Ribosome maturation factor RimM</fullName>
    </recommendedName>
</protein>
<feature type="domain" description="RimM N-terminal" evidence="6">
    <location>
        <begin position="9"/>
        <end position="92"/>
    </location>
</feature>